<comment type="caution">
    <text evidence="3">The sequence shown here is derived from an EMBL/GenBank/DDBJ whole genome shotgun (WGS) entry which is preliminary data.</text>
</comment>
<keyword evidence="1" id="KW-0472">Membrane</keyword>
<proteinExistence type="predicted"/>
<dbReference type="Proteomes" id="UP000218831">
    <property type="component" value="Unassembled WGS sequence"/>
</dbReference>
<dbReference type="Pfam" id="PF05090">
    <property type="entry name" value="HTTM"/>
    <property type="match status" value="1"/>
</dbReference>
<evidence type="ECO:0000256" key="1">
    <source>
        <dbReference type="SAM" id="Phobius"/>
    </source>
</evidence>
<dbReference type="InterPro" id="IPR053934">
    <property type="entry name" value="HTTM_dom"/>
</dbReference>
<protein>
    <recommendedName>
        <fullName evidence="2">HTTM domain-containing protein</fullName>
    </recommendedName>
</protein>
<organism evidence="3 4">
    <name type="scientific">Fodinibius salipaludis</name>
    <dbReference type="NCBI Taxonomy" id="2032627"/>
    <lineage>
        <taxon>Bacteria</taxon>
        <taxon>Pseudomonadati</taxon>
        <taxon>Balneolota</taxon>
        <taxon>Balneolia</taxon>
        <taxon>Balneolales</taxon>
        <taxon>Balneolaceae</taxon>
        <taxon>Fodinibius</taxon>
    </lineage>
</organism>
<evidence type="ECO:0000259" key="2">
    <source>
        <dbReference type="Pfam" id="PF05090"/>
    </source>
</evidence>
<name>A0A2A2GAI9_9BACT</name>
<feature type="transmembrane region" description="Helical" evidence="1">
    <location>
        <begin position="7"/>
        <end position="26"/>
    </location>
</feature>
<evidence type="ECO:0000313" key="3">
    <source>
        <dbReference type="EMBL" id="PAU93867.1"/>
    </source>
</evidence>
<dbReference type="InterPro" id="IPR052964">
    <property type="entry name" value="Sporulation_signal_mat"/>
</dbReference>
<accession>A0A2A2GAI9</accession>
<dbReference type="PANTHER" id="PTHR39535:SF2">
    <property type="entry name" value="HTTM DOMAIN-CONTAINING PROTEIN"/>
    <property type="match status" value="1"/>
</dbReference>
<feature type="domain" description="HTTM" evidence="2">
    <location>
        <begin position="2"/>
        <end position="101"/>
    </location>
</feature>
<sequence>MAALFVLFGYRTKLAIIVTFVLLLSLHNKNPWILNSGDAYLRMVVFWNIFLPLNKFYSFDNLNNKKPKNTKYTSFASFGFILQILLLYVITGFLKSSPEWL</sequence>
<dbReference type="PANTHER" id="PTHR39535">
    <property type="entry name" value="SPORULATION-DELAYING PROTEIN SDPB"/>
    <property type="match status" value="1"/>
</dbReference>
<dbReference type="AlphaFoldDB" id="A0A2A2GAI9"/>
<keyword evidence="4" id="KW-1185">Reference proteome</keyword>
<feature type="transmembrane region" description="Helical" evidence="1">
    <location>
        <begin position="72"/>
        <end position="94"/>
    </location>
</feature>
<gene>
    <name evidence="3" type="ORF">CK503_09345</name>
</gene>
<dbReference type="OrthoDB" id="128729at2"/>
<dbReference type="EMBL" id="NSKE01000006">
    <property type="protein sequence ID" value="PAU93867.1"/>
    <property type="molecule type" value="Genomic_DNA"/>
</dbReference>
<reference evidence="3 4" key="1">
    <citation type="submission" date="2017-08" db="EMBL/GenBank/DDBJ databases">
        <title>Aliifodinibius alkalisoli sp. nov., isolated from saline alkaline soil.</title>
        <authorList>
            <person name="Liu D."/>
            <person name="Zhang G."/>
        </authorList>
    </citation>
    <scope>NUCLEOTIDE SEQUENCE [LARGE SCALE GENOMIC DNA]</scope>
    <source>
        <strain evidence="3 4">WN023</strain>
    </source>
</reference>
<keyword evidence="1" id="KW-0812">Transmembrane</keyword>
<feature type="transmembrane region" description="Helical" evidence="1">
    <location>
        <begin position="32"/>
        <end position="51"/>
    </location>
</feature>
<evidence type="ECO:0000313" key="4">
    <source>
        <dbReference type="Proteomes" id="UP000218831"/>
    </source>
</evidence>
<keyword evidence="1" id="KW-1133">Transmembrane helix</keyword>